<evidence type="ECO:0000259" key="5">
    <source>
        <dbReference type="Pfam" id="PF10490"/>
    </source>
</evidence>
<protein>
    <submittedName>
        <fullName evidence="6">Centromere protein F</fullName>
    </submittedName>
</protein>
<evidence type="ECO:0000256" key="1">
    <source>
        <dbReference type="SAM" id="Coils"/>
    </source>
</evidence>
<feature type="coiled-coil region" evidence="1">
    <location>
        <begin position="162"/>
        <end position="189"/>
    </location>
</feature>
<dbReference type="Gene3D" id="1.10.287.1490">
    <property type="match status" value="2"/>
</dbReference>
<proteinExistence type="predicted"/>
<feature type="coiled-coil region" evidence="1">
    <location>
        <begin position="1849"/>
        <end position="2051"/>
    </location>
</feature>
<feature type="region of interest" description="Disordered" evidence="2">
    <location>
        <begin position="1697"/>
        <end position="1716"/>
    </location>
</feature>
<feature type="coiled-coil region" evidence="1">
    <location>
        <begin position="1436"/>
        <end position="1463"/>
    </location>
</feature>
<name>H3AGZ6_LATCH</name>
<feature type="coiled-coil region" evidence="1">
    <location>
        <begin position="781"/>
        <end position="1270"/>
    </location>
</feature>
<dbReference type="InterPro" id="IPR019513">
    <property type="entry name" value="Centromere_CenpF_leu-rich_rpt"/>
</dbReference>
<dbReference type="EMBL" id="AFYH01094295">
    <property type="status" value="NOT_ANNOTATED_CDS"/>
    <property type="molecule type" value="Genomic_DNA"/>
</dbReference>
<dbReference type="InterPro" id="IPR018463">
    <property type="entry name" value="Centromere_CenpF_N"/>
</dbReference>
<dbReference type="Proteomes" id="UP000008672">
    <property type="component" value="Unassembled WGS sequence"/>
</dbReference>
<feature type="domain" description="Centromere protein Cenp-F leucine-rich repeat-containing" evidence="3">
    <location>
        <begin position="1901"/>
        <end position="2042"/>
    </location>
</feature>
<feature type="compositionally biased region" description="Basic and acidic residues" evidence="2">
    <location>
        <begin position="2675"/>
        <end position="2688"/>
    </location>
</feature>
<feature type="coiled-coil region" evidence="1">
    <location>
        <begin position="285"/>
        <end position="625"/>
    </location>
</feature>
<keyword evidence="7" id="KW-1185">Reference proteome</keyword>
<feature type="compositionally biased region" description="Low complexity" evidence="2">
    <location>
        <begin position="263"/>
        <end position="274"/>
    </location>
</feature>
<feature type="region of interest" description="Disordered" evidence="2">
    <location>
        <begin position="2897"/>
        <end position="2955"/>
    </location>
</feature>
<dbReference type="Ensembl" id="ENSLACT00000008986.1">
    <property type="protein sequence ID" value="ENSLACP00000008917.1"/>
    <property type="gene ID" value="ENSLACG00000007875.2"/>
</dbReference>
<reference evidence="6" key="2">
    <citation type="submission" date="2025-08" db="UniProtKB">
        <authorList>
            <consortium name="Ensembl"/>
        </authorList>
    </citation>
    <scope>IDENTIFICATION</scope>
</reference>
<dbReference type="Pfam" id="PF10490">
    <property type="entry name" value="CENP-F_C_Rb_bdg"/>
    <property type="match status" value="1"/>
</dbReference>
<keyword evidence="1" id="KW-0175">Coiled coil</keyword>
<dbReference type="GO" id="GO:0010389">
    <property type="term" value="P:regulation of G2/M transition of mitotic cell cycle"/>
    <property type="evidence" value="ECO:0007669"/>
    <property type="project" value="TreeGrafter"/>
</dbReference>
<dbReference type="GO" id="GO:0051310">
    <property type="term" value="P:metaphase chromosome alignment"/>
    <property type="evidence" value="ECO:0007669"/>
    <property type="project" value="TreeGrafter"/>
</dbReference>
<sequence>MSWAIEEWKEGLPSKALQKIQDFESQLEKLKKERQQKQFQLESLEAAFQKQKQKVENEKSEVTALKRENQSLVESCDNLEKSKQKISHDLQVKELQVNFLEGQLATCKKQIEKLEQEMKRSKCEIERSQQPLLLGDLQPCATPEKNFAVPVAPSRNYNDSKVEELQEKYNKEVEERKRLEAELKIMQAKVVNQSQGNVNRRDIARQQASSSVFPWQQEQTPSHAASNSLETPSRRGCTTSHFPWEREETPSMYCQRSAKKTASNSSFNESSSNSPQNDLLKVQNQEELNSKVTELELRLQAQEKEMKTCANKLQEVQAHFEKAKLELSEKDKALNKYRDEVTKMTTQLDQSSSKCEVVEQKLKQVSEELICQRQNTDSARHTMEQRLKEKEKEYQQELCQQLHSFQILDQQFKQMKTELQQAKNDRNTLQAEIDKLSTMKQRAEKEVEDMKQTLFRTEQTLQAKEKDFKKTVEEVQKEKNNLHCQFEQSSRQVHQQEEELKMTQQHLKQSQSLVEELKSKNIAREVQLLSFKEKLDKQEQSLNTDLENLRQTVADLQKQQDSAQDILTKREKEMEEMNNKIITMEKETEELQNALCLKYNECAELKRETSLLSEWKNKTENLKNQMLCEKEGMLKEIQELEKCLESHQYDNERIKVLENEKQNLCLQIENYERLLDCKSADLESQKQIYEKLRKTAEQADQKYSKEKENMCLQVIQLTAQANGLEKKLQLETNKILKMEQSYSELCAEYERATNLAKSKESVIELKEAEMLNLQNSLSETIIDFEKQLAKVNSEKSDLIKEHENAVLGKAVEAENMKLELEKCQNDIAFSKEQISSLECDLKLQKDLNSELESRCEELMKVKDELEEKLVEVAKNLEIVQAEAKEERELKITVSAQQQRVDDLLATVQEKEMSIQKLTSEQERKESCLQSLQSSNQLLEVQVQQLNIQSEAQRQEKEDILASIFSNEKEVENLAKENEKLKEVIDTLSQEKQVLLEKNSNFANMVKEKEAEVSELSTRRAEEHQTILENNVKLESELANLQKKYSCMEETKDELEVQIKEKTEKLEEQERKFNKQCAEYLSKMEHYEEANQSLVKEVEKVQSSLNNKLEETTQFKERLIVSEKETENLRKKLSDTTEGYKELQEMLRRLQQENELLNQQNQQLKSSELAKEKTQYGEELREAMREKESDLSKIQVQLEMLQMDLEDKEVCIESYSTQIEQMEATVKKMESELRESEEQKTIVREEKNSLCKELEATKSKLSDALEKEQILKLCAEHKEQSEKELAAVSQEYKSCQLLKTKLETSLQEVSSKCEELEKMYERMQTEKSELISELSNLRTQCTTVLDENSGLADKIKHLENEVNLSKDESTALHSKLMSLKDENEKLKEWAKQEECEKLKLCNKEIERHLFEVNEKLSCSQKEYDIVQEQYCCAMSKVSELQSLVETLEEEKSVLVAKLEESAEVDKADELQTQLNMAERKLFDTEIILSKTNVEKAALEAEVNILETSLESAQLQLTEQKAQLQHLEQLILERETEVMDLKEQLNDFKGNLVSKENNASQTEGNLPKEIEELKILSETYETGIKKLEEQLQMQKDARNGEIQELSQTLAATKNELTCLQKQHSSEIDQWQQKLSSMTLEMETKLAAERQQTEILSTELKGARIQIQHLDLSSHSLLCAETEEDQKEEINENLQYINSFSKDPQSEPQSNERDGIETENTIDISQENISRLDVETETDSVADNTVECLRATVEFLCLDSNTSTHQEDFQETHVVPESCTSQPENVSSKQEFLSQELEEYKKDDILLKEEQHLYSRLDSQQLQSTSQNSACTELQNVVYKLEEEKSVLSDRIKSTNLENQKLSERIKDLEKELNSMTSEQEVYKARLSDVTEMLHSLEMVKGNWNEKYLEVENELKRTRSEKANLEKHILSMEADIEEMQIAKTSLEKEAANSSKCISRLGEQLSVATADKNQLSQELESSREIQEELEQISQNLKEKLEQLASDKVNYTEFIKVLEAENKKLTKQLEITKFDVEKLSKERNSILEQLDCLEKNVLSDEKGELQKQFDQRTEEKEVLLNECETLQGKICALEMENSRLSQSLESSLVEKGEIASRLNSTQEEVVQMRHGIEKLKVRIESDEKKRHHEAEKLKASERKADSFQDKVEKLQRELQMSEESLEGMVLEAETVKEEMEKLVTVKQEISKKLQILETEVNTLSSERDLLDKELQQKQLKISELEGSCMDITNLLKKVEEEKLQVMQEHVVSQKALKSELMELNEKLKICSEELENWRAKEQDWLGQISGLECEKTELSQQLQQKESSFAELHSANVSLTQDLLASKQELNEQVKANNRLQQEVTDMQQWKQKISEQLSNVEAEKVSLEKERNQLQTITTESEQRVQALEAKNFKMQGTIEGLEGSQQLLEDELQSAKLQNSALLEQIQKITENDSRVRSDLNAANQKIEKMQEECNLERSTLVAQINNAQQQEESYKVQLDLVTSEKEEMKKRLQHLQNELQISEEKIKEERMEYQHQLQEAEEKQKTLLKEGREKYEAEVHTEREKLITMRQMLNDHILEINNLKSAKEQLNAALRKAESKLEQLNEKKVEDLKTTIVQLKKEKESAVSKLQLWMRSCKQMEQEKEMLLKDIEQQDALLNKLKKNEKIETDTNADGVSSELEELRETVEEKTREADESMEKYCNLIINYHKLEEANETLKNRIAFLSSQLKQPGSQDSNSTAKTTPDNPPNSKTGNLKTGKTSPWDRSRPCNKRHRTVEPKEDGLELEKVEATECVSKRIRNGKENGMSRHSAGGDNVEFKPEGLPEVVKKGFADIPAGTASPFILRRTTLQRRSPRLAAQKTSPITQVVQKVALENQAQNSKTPGGSKLQQVKEVSSFSLGSVLGPVASTSGSPLSSVINSPKKTAFQIPSGSAPTRRSRRSPSTRKYPEQEEEEENCNVQ</sequence>
<dbReference type="PANTHER" id="PTHR18874">
    <property type="entry name" value="CMF/LEK/CENP CELL DIVISION-RELATED"/>
    <property type="match status" value="1"/>
</dbReference>
<dbReference type="EMBL" id="AFYH01094292">
    <property type="status" value="NOT_ANNOTATED_CDS"/>
    <property type="molecule type" value="Genomic_DNA"/>
</dbReference>
<feature type="domain" description="Centromere protein Cenp-F N-terminal" evidence="4">
    <location>
        <begin position="1"/>
        <end position="305"/>
    </location>
</feature>
<evidence type="ECO:0000313" key="6">
    <source>
        <dbReference type="Ensembl" id="ENSLACP00000008917.1"/>
    </source>
</evidence>
<feature type="region of interest" description="Disordered" evidence="2">
    <location>
        <begin position="2722"/>
        <end position="2776"/>
    </location>
</feature>
<dbReference type="HOGENOM" id="CLU_000551_0_0_1"/>
<dbReference type="SUPFAM" id="SSF57997">
    <property type="entry name" value="Tropomyosin"/>
    <property type="match status" value="2"/>
</dbReference>
<feature type="coiled-coil region" evidence="1">
    <location>
        <begin position="654"/>
        <end position="741"/>
    </location>
</feature>
<reference evidence="7" key="1">
    <citation type="submission" date="2011-08" db="EMBL/GenBank/DDBJ databases">
        <title>The draft genome of Latimeria chalumnae.</title>
        <authorList>
            <person name="Di Palma F."/>
            <person name="Alfoldi J."/>
            <person name="Johnson J."/>
            <person name="Berlin A."/>
            <person name="Gnerre S."/>
            <person name="Jaffe D."/>
            <person name="MacCallum I."/>
            <person name="Young S."/>
            <person name="Walker B.J."/>
            <person name="Lander E."/>
            <person name="Lindblad-Toh K."/>
        </authorList>
    </citation>
    <scope>NUCLEOTIDE SEQUENCE [LARGE SCALE GENOMIC DNA]</scope>
    <source>
        <strain evidence="7">Wild caught</strain>
    </source>
</reference>
<dbReference type="GO" id="GO:0042803">
    <property type="term" value="F:protein homodimerization activity"/>
    <property type="evidence" value="ECO:0007669"/>
    <property type="project" value="InterPro"/>
</dbReference>
<dbReference type="PANTHER" id="PTHR18874:SF10">
    <property type="entry name" value="CENTROMERE PROTEIN F"/>
    <property type="match status" value="1"/>
</dbReference>
<evidence type="ECO:0000313" key="7">
    <source>
        <dbReference type="Proteomes" id="UP000008672"/>
    </source>
</evidence>
<evidence type="ECO:0000256" key="2">
    <source>
        <dbReference type="SAM" id="MobiDB-lite"/>
    </source>
</evidence>
<dbReference type="GO" id="GO:0000922">
    <property type="term" value="C:spindle pole"/>
    <property type="evidence" value="ECO:0007669"/>
    <property type="project" value="TreeGrafter"/>
</dbReference>
<feature type="compositionally biased region" description="Polar residues" evidence="2">
    <location>
        <begin position="1697"/>
        <end position="1706"/>
    </location>
</feature>
<dbReference type="EMBL" id="AFYH01094289">
    <property type="status" value="NOT_ANNOTATED_CDS"/>
    <property type="molecule type" value="Genomic_DNA"/>
</dbReference>
<dbReference type="GeneTree" id="ENSGT00730000111187"/>
<feature type="compositionally biased region" description="Polar residues" evidence="2">
    <location>
        <begin position="206"/>
        <end position="241"/>
    </location>
</feature>
<dbReference type="Bgee" id="ENSLACG00000007875">
    <property type="expression patterns" value="Expressed in pelvic fin and 1 other cell type or tissue"/>
</dbReference>
<evidence type="ECO:0000259" key="3">
    <source>
        <dbReference type="Pfam" id="PF10473"/>
    </source>
</evidence>
<dbReference type="EMBL" id="AFYH01094294">
    <property type="status" value="NOT_ANNOTATED_CDS"/>
    <property type="molecule type" value="Genomic_DNA"/>
</dbReference>
<dbReference type="GO" id="GO:0000278">
    <property type="term" value="P:mitotic cell cycle"/>
    <property type="evidence" value="ECO:0007669"/>
    <property type="project" value="TreeGrafter"/>
</dbReference>
<dbReference type="EMBL" id="AFYH01094290">
    <property type="status" value="NOT_ANNOTATED_CDS"/>
    <property type="molecule type" value="Genomic_DNA"/>
</dbReference>
<dbReference type="InterPro" id="IPR018302">
    <property type="entry name" value="CenpF/LEK1_Rb-prot-bd"/>
</dbReference>
<feature type="domain" description="Kinetochore protein Cenp-F/LEK1 Rb protein-binding" evidence="5">
    <location>
        <begin position="2808"/>
        <end position="2849"/>
    </location>
</feature>
<feature type="region of interest" description="Disordered" evidence="2">
    <location>
        <begin position="205"/>
        <end position="278"/>
    </location>
</feature>
<dbReference type="Pfam" id="PF10473">
    <property type="entry name" value="CENP-F_leu_zip"/>
    <property type="match status" value="2"/>
</dbReference>
<accession>H3AGZ6</accession>
<dbReference type="EMBL" id="AFYH01094293">
    <property type="status" value="NOT_ANNOTATED_CDS"/>
    <property type="molecule type" value="Genomic_DNA"/>
</dbReference>
<dbReference type="GO" id="GO:0005634">
    <property type="term" value="C:nucleus"/>
    <property type="evidence" value="ECO:0007669"/>
    <property type="project" value="TreeGrafter"/>
</dbReference>
<feature type="compositionally biased region" description="Polar residues" evidence="2">
    <location>
        <begin position="2722"/>
        <end position="2755"/>
    </location>
</feature>
<dbReference type="GO" id="GO:0000775">
    <property type="term" value="C:chromosome, centromeric region"/>
    <property type="evidence" value="ECO:0007669"/>
    <property type="project" value="InterPro"/>
</dbReference>
<evidence type="ECO:0000259" key="4">
    <source>
        <dbReference type="Pfam" id="PF10481"/>
    </source>
</evidence>
<organism evidence="6 7">
    <name type="scientific">Latimeria chalumnae</name>
    <name type="common">Coelacanth</name>
    <dbReference type="NCBI Taxonomy" id="7897"/>
    <lineage>
        <taxon>Eukaryota</taxon>
        <taxon>Metazoa</taxon>
        <taxon>Chordata</taxon>
        <taxon>Craniata</taxon>
        <taxon>Vertebrata</taxon>
        <taxon>Euteleostomi</taxon>
        <taxon>Coelacanthiformes</taxon>
        <taxon>Coelacanthidae</taxon>
        <taxon>Latimeria</taxon>
    </lineage>
</organism>
<feature type="compositionally biased region" description="Acidic residues" evidence="2">
    <location>
        <begin position="2945"/>
        <end position="2955"/>
    </location>
</feature>
<dbReference type="EMBL" id="AFYH01094288">
    <property type="status" value="NOT_ANNOTATED_CDS"/>
    <property type="molecule type" value="Genomic_DNA"/>
</dbReference>
<dbReference type="InterPro" id="IPR043513">
    <property type="entry name" value="Cenp-F"/>
</dbReference>
<reference evidence="6" key="3">
    <citation type="submission" date="2025-09" db="UniProtKB">
        <authorList>
            <consortium name="Ensembl"/>
        </authorList>
    </citation>
    <scope>IDENTIFICATION</scope>
</reference>
<feature type="coiled-coil region" evidence="1">
    <location>
        <begin position="20"/>
        <end position="131"/>
    </location>
</feature>
<dbReference type="EMBL" id="AFYH01094291">
    <property type="status" value="NOT_ANNOTATED_CDS"/>
    <property type="molecule type" value="Genomic_DNA"/>
</dbReference>
<dbReference type="Pfam" id="PF10481">
    <property type="entry name" value="CENP-F_N"/>
    <property type="match status" value="1"/>
</dbReference>
<feature type="domain" description="Centromere protein Cenp-F leucine-rich repeat-containing" evidence="3">
    <location>
        <begin position="2137"/>
        <end position="2276"/>
    </location>
</feature>
<feature type="compositionally biased region" description="Polar residues" evidence="2">
    <location>
        <begin position="2902"/>
        <end position="2917"/>
    </location>
</feature>
<feature type="coiled-coil region" evidence="1">
    <location>
        <begin position="1298"/>
        <end position="1395"/>
    </location>
</feature>
<dbReference type="GO" id="GO:0070840">
    <property type="term" value="F:dynein complex binding"/>
    <property type="evidence" value="ECO:0007669"/>
    <property type="project" value="InterPro"/>
</dbReference>
<dbReference type="GO" id="GO:0008017">
    <property type="term" value="F:microtubule binding"/>
    <property type="evidence" value="ECO:0007669"/>
    <property type="project" value="InterPro"/>
</dbReference>
<feature type="coiled-coil region" evidence="1">
    <location>
        <begin position="1487"/>
        <end position="1620"/>
    </location>
</feature>
<gene>
    <name evidence="6" type="primary">CENPF</name>
</gene>
<feature type="region of interest" description="Disordered" evidence="2">
    <location>
        <begin position="2663"/>
        <end position="2688"/>
    </location>
</feature>